<name>A0A9Q1QJ73_9CARY</name>
<evidence type="ECO:0000256" key="1">
    <source>
        <dbReference type="ARBA" id="ARBA00022737"/>
    </source>
</evidence>
<dbReference type="PANTHER" id="PTHR24015:SF524">
    <property type="entry name" value="OS07G0670000 PROTEIN"/>
    <property type="match status" value="1"/>
</dbReference>
<dbReference type="EMBL" id="JAKOGI010000092">
    <property type="protein sequence ID" value="KAJ8444628.1"/>
    <property type="molecule type" value="Genomic_DNA"/>
</dbReference>
<dbReference type="InterPro" id="IPR046848">
    <property type="entry name" value="E_motif"/>
</dbReference>
<dbReference type="NCBIfam" id="TIGR00756">
    <property type="entry name" value="PPR"/>
    <property type="match status" value="4"/>
</dbReference>
<feature type="repeat" description="PPR" evidence="3">
    <location>
        <begin position="576"/>
        <end position="610"/>
    </location>
</feature>
<comment type="similarity">
    <text evidence="2">Belongs to the PPR family. PCMP-E subfamily.</text>
</comment>
<dbReference type="Pfam" id="PF01535">
    <property type="entry name" value="PPR"/>
    <property type="match status" value="7"/>
</dbReference>
<feature type="repeat" description="PPR" evidence="3">
    <location>
        <begin position="541"/>
        <end position="575"/>
    </location>
</feature>
<dbReference type="AlphaFoldDB" id="A0A9Q1QJ73"/>
<dbReference type="GO" id="GO:0005739">
    <property type="term" value="C:mitochondrion"/>
    <property type="evidence" value="ECO:0007669"/>
    <property type="project" value="UniProtKB-ARBA"/>
</dbReference>
<organism evidence="4 5">
    <name type="scientific">Carnegiea gigantea</name>
    <dbReference type="NCBI Taxonomy" id="171969"/>
    <lineage>
        <taxon>Eukaryota</taxon>
        <taxon>Viridiplantae</taxon>
        <taxon>Streptophyta</taxon>
        <taxon>Embryophyta</taxon>
        <taxon>Tracheophyta</taxon>
        <taxon>Spermatophyta</taxon>
        <taxon>Magnoliopsida</taxon>
        <taxon>eudicotyledons</taxon>
        <taxon>Gunneridae</taxon>
        <taxon>Pentapetalae</taxon>
        <taxon>Caryophyllales</taxon>
        <taxon>Cactineae</taxon>
        <taxon>Cactaceae</taxon>
        <taxon>Cactoideae</taxon>
        <taxon>Echinocereeae</taxon>
        <taxon>Carnegiea</taxon>
    </lineage>
</organism>
<evidence type="ECO:0000313" key="4">
    <source>
        <dbReference type="EMBL" id="KAJ8444628.1"/>
    </source>
</evidence>
<dbReference type="FunFam" id="1.25.40.10:FF:000573">
    <property type="entry name" value="Pentatricopeptide repeat-containing protein mitochondrial"/>
    <property type="match status" value="1"/>
</dbReference>
<feature type="repeat" description="PPR" evidence="3">
    <location>
        <begin position="241"/>
        <end position="276"/>
    </location>
</feature>
<evidence type="ECO:0000256" key="2">
    <source>
        <dbReference type="ARBA" id="ARBA00061659"/>
    </source>
</evidence>
<dbReference type="GO" id="GO:0003723">
    <property type="term" value="F:RNA binding"/>
    <property type="evidence" value="ECO:0007669"/>
    <property type="project" value="InterPro"/>
</dbReference>
<keyword evidence="5" id="KW-1185">Reference proteome</keyword>
<dbReference type="InterPro" id="IPR046960">
    <property type="entry name" value="PPR_At4g14850-like_plant"/>
</dbReference>
<dbReference type="FunFam" id="1.25.40.10:FF:000453">
    <property type="entry name" value="Pentatricopeptide repeat-containing protein mitochondrial"/>
    <property type="match status" value="1"/>
</dbReference>
<dbReference type="InterPro" id="IPR002885">
    <property type="entry name" value="PPR_rpt"/>
</dbReference>
<keyword evidence="1" id="KW-0677">Repeat</keyword>
<dbReference type="InterPro" id="IPR011990">
    <property type="entry name" value="TPR-like_helical_dom_sf"/>
</dbReference>
<sequence>MLARQLNFGAFHRSAFQPSSLFVKCSSTNHAHHLFDRSPQRSIPSVNSFMLTCIHQNLCFKALNAFKAELQHNYPHGINEDSVAIAVKACHGDPKPGTALHSFAVSSGFIRYRSVLNSLMSMYCKTGQFFQALRIFNSMDEPDTVSYNTILLGFQNSDDALNFACQMNVKGVVFDPVSYTTALSFCLDDKGFMFGFQLHSNILKSGLDCEIFVGNAVITLYSRWGHIIEAKRVFDEMPSKDSVSWNAILCGYSQEGRHGLETLWTFSEMITRGMKPDHVALTAAISACGYERNLEIGRLLHGLSIKVGYGEHGPVCNLLMSMYAKCEVHEDIKLVFQDMDERNVVSWTTMISVFLEDALCLFHEMRMDGVYPNDITFVGLLHAISQRNLVNEGRMIHGFCVKTGFVLELNVSNSLVSMYAKFESMADAVKVFEQLQYGDVVSWNTLISGCDQNNLYQEAFEAFCSAVSETQPNEYTFGSVLSAIGSAEAISLRCGQRCHSHLLKLGLNFNPIVSSALLDMYAKRGSLFESNRVFEETIQKTQFTWTALVSAHARHGDYESVMHIFKEMINEGVKPDSITFLSMLAACSRKGMVDEGRQMWDSMIKDNLIEPSQEHFACMVDMLGRVGRLKEAEELISRIPGGPSFSALQSLLGACRTHGNLEMGRRIGDRLIEMEPEESGSYIQKSNLCAEKGDWENAAIIRRKMRERRVRKEVGFSWVDVGGTDGSFIMHGFSSDDTSHPRTKEIFQMAGCLGLEMKFLERERLKKSLILEISSKYNGSTLLNDEDA</sequence>
<dbReference type="PANTHER" id="PTHR24015">
    <property type="entry name" value="OS07G0578800 PROTEIN-RELATED"/>
    <property type="match status" value="1"/>
</dbReference>
<protein>
    <recommendedName>
        <fullName evidence="6">Pentatricopeptide repeat-containing protein</fullName>
    </recommendedName>
</protein>
<comment type="caution">
    <text evidence="4">The sequence shown here is derived from an EMBL/GenBank/DDBJ whole genome shotgun (WGS) entry which is preliminary data.</text>
</comment>
<dbReference type="Gene3D" id="1.25.40.10">
    <property type="entry name" value="Tetratricopeptide repeat domain"/>
    <property type="match status" value="5"/>
</dbReference>
<dbReference type="Proteomes" id="UP001153076">
    <property type="component" value="Unassembled WGS sequence"/>
</dbReference>
<dbReference type="SUPFAM" id="SSF48452">
    <property type="entry name" value="TPR-like"/>
    <property type="match status" value="1"/>
</dbReference>
<evidence type="ECO:0000313" key="5">
    <source>
        <dbReference type="Proteomes" id="UP001153076"/>
    </source>
</evidence>
<proteinExistence type="inferred from homology"/>
<evidence type="ECO:0008006" key="6">
    <source>
        <dbReference type="Google" id="ProtNLM"/>
    </source>
</evidence>
<accession>A0A9Q1QJ73</accession>
<dbReference type="OrthoDB" id="185373at2759"/>
<dbReference type="FunFam" id="1.25.40.10:FF:000205">
    <property type="entry name" value="Pentatricopeptide repeat-containing protein, mitochondrial"/>
    <property type="match status" value="1"/>
</dbReference>
<dbReference type="Pfam" id="PF20431">
    <property type="entry name" value="E_motif"/>
    <property type="match status" value="1"/>
</dbReference>
<evidence type="ECO:0000256" key="3">
    <source>
        <dbReference type="PROSITE-ProRule" id="PRU00708"/>
    </source>
</evidence>
<gene>
    <name evidence="4" type="ORF">Cgig2_023691</name>
</gene>
<dbReference type="PROSITE" id="PS51375">
    <property type="entry name" value="PPR"/>
    <property type="match status" value="3"/>
</dbReference>
<reference evidence="4" key="1">
    <citation type="submission" date="2022-04" db="EMBL/GenBank/DDBJ databases">
        <title>Carnegiea gigantea Genome sequencing and assembly v2.</title>
        <authorList>
            <person name="Copetti D."/>
            <person name="Sanderson M.J."/>
            <person name="Burquez A."/>
            <person name="Wojciechowski M.F."/>
        </authorList>
    </citation>
    <scope>NUCLEOTIDE SEQUENCE</scope>
    <source>
        <strain evidence="4">SGP5-SGP5p</strain>
        <tissue evidence="4">Aerial part</tissue>
    </source>
</reference>
<dbReference type="GO" id="GO:0009451">
    <property type="term" value="P:RNA modification"/>
    <property type="evidence" value="ECO:0007669"/>
    <property type="project" value="InterPro"/>
</dbReference>
<dbReference type="Pfam" id="PF13041">
    <property type="entry name" value="PPR_2"/>
    <property type="match status" value="1"/>
</dbReference>